<organism evidence="2 3">
    <name type="scientific">Bizionia myxarmorum</name>
    <dbReference type="NCBI Taxonomy" id="291186"/>
    <lineage>
        <taxon>Bacteria</taxon>
        <taxon>Pseudomonadati</taxon>
        <taxon>Bacteroidota</taxon>
        <taxon>Flavobacteriia</taxon>
        <taxon>Flavobacteriales</taxon>
        <taxon>Flavobacteriaceae</taxon>
        <taxon>Bizionia</taxon>
    </lineage>
</organism>
<dbReference type="EMBL" id="VSKK01000001">
    <property type="protein sequence ID" value="TYB78946.1"/>
    <property type="molecule type" value="Genomic_DNA"/>
</dbReference>
<reference evidence="2 3" key="1">
    <citation type="submission" date="2019-08" db="EMBL/GenBank/DDBJ databases">
        <title>Genomes of Antarctic Bizionia species.</title>
        <authorList>
            <person name="Bowman J.P."/>
        </authorList>
    </citation>
    <scope>NUCLEOTIDE SEQUENCE [LARGE SCALE GENOMIC DNA]</scope>
    <source>
        <strain evidence="2 3">ADA-4</strain>
    </source>
</reference>
<dbReference type="Proteomes" id="UP000323720">
    <property type="component" value="Unassembled WGS sequence"/>
</dbReference>
<name>A0A5D0RDC9_9FLAO</name>
<dbReference type="OrthoDB" id="1422807at2"/>
<gene>
    <name evidence="2" type="ORF">ES674_04000</name>
</gene>
<feature type="chain" id="PRO_5023099081" description="Gliding motility lipoprotein GldD" evidence="1">
    <location>
        <begin position="19"/>
        <end position="187"/>
    </location>
</feature>
<evidence type="ECO:0000256" key="1">
    <source>
        <dbReference type="SAM" id="SignalP"/>
    </source>
</evidence>
<keyword evidence="1" id="KW-0732">Signal</keyword>
<comment type="caution">
    <text evidence="2">The sequence shown here is derived from an EMBL/GenBank/DDBJ whole genome shotgun (WGS) entry which is preliminary data.</text>
</comment>
<evidence type="ECO:0000313" key="3">
    <source>
        <dbReference type="Proteomes" id="UP000323720"/>
    </source>
</evidence>
<evidence type="ECO:0008006" key="4">
    <source>
        <dbReference type="Google" id="ProtNLM"/>
    </source>
</evidence>
<evidence type="ECO:0000313" key="2">
    <source>
        <dbReference type="EMBL" id="TYB78946.1"/>
    </source>
</evidence>
<feature type="signal peptide" evidence="1">
    <location>
        <begin position="1"/>
        <end position="18"/>
    </location>
</feature>
<keyword evidence="3" id="KW-1185">Reference proteome</keyword>
<accession>A0A5D0RDC9</accession>
<dbReference type="PROSITE" id="PS51257">
    <property type="entry name" value="PROKAR_LIPOPROTEIN"/>
    <property type="match status" value="1"/>
</dbReference>
<protein>
    <recommendedName>
        <fullName evidence="4">Gliding motility lipoprotein GldD</fullName>
    </recommendedName>
</protein>
<dbReference type="AlphaFoldDB" id="A0A5D0RDC9"/>
<dbReference type="RefSeq" id="WP_148402683.1">
    <property type="nucleotide sequence ID" value="NZ_VSKK01000001.1"/>
</dbReference>
<proteinExistence type="predicted"/>
<sequence length="187" mass="21794">MSIKKNLLIIGMAFLVLACGATKEKTESYVILDADQTAALMTNYMLEVPKNWYSYFGFHDMLSHSPNKSSILKENYYKSEVKVYSYDTDSFHSNDIETALKAHVVGLDLDNMLKPVIDFEEHAIYGKYYLIKRRFILNGDLFLNLRALFNYKNQDYIISYNALEKDFETYLPEVIQMIATFKIKEMP</sequence>